<accession>A0A8T2U666</accession>
<evidence type="ECO:0000313" key="2">
    <source>
        <dbReference type="EMBL" id="KAH7429416.1"/>
    </source>
</evidence>
<organism evidence="2 3">
    <name type="scientific">Ceratopteris richardii</name>
    <name type="common">Triangle waterfern</name>
    <dbReference type="NCBI Taxonomy" id="49495"/>
    <lineage>
        <taxon>Eukaryota</taxon>
        <taxon>Viridiplantae</taxon>
        <taxon>Streptophyta</taxon>
        <taxon>Embryophyta</taxon>
        <taxon>Tracheophyta</taxon>
        <taxon>Polypodiopsida</taxon>
        <taxon>Polypodiidae</taxon>
        <taxon>Polypodiales</taxon>
        <taxon>Pteridineae</taxon>
        <taxon>Pteridaceae</taxon>
        <taxon>Parkerioideae</taxon>
        <taxon>Ceratopteris</taxon>
    </lineage>
</organism>
<gene>
    <name evidence="2" type="ORF">KP509_09G046900</name>
</gene>
<dbReference type="Proteomes" id="UP000825935">
    <property type="component" value="Chromosome 9"/>
</dbReference>
<feature type="region of interest" description="Disordered" evidence="1">
    <location>
        <begin position="26"/>
        <end position="59"/>
    </location>
</feature>
<evidence type="ECO:0000313" key="3">
    <source>
        <dbReference type="Proteomes" id="UP000825935"/>
    </source>
</evidence>
<reference evidence="2" key="1">
    <citation type="submission" date="2021-08" db="EMBL/GenBank/DDBJ databases">
        <title>WGS assembly of Ceratopteris richardii.</title>
        <authorList>
            <person name="Marchant D.B."/>
            <person name="Chen G."/>
            <person name="Jenkins J."/>
            <person name="Shu S."/>
            <person name="Leebens-Mack J."/>
            <person name="Grimwood J."/>
            <person name="Schmutz J."/>
            <person name="Soltis P."/>
            <person name="Soltis D."/>
            <person name="Chen Z.-H."/>
        </authorList>
    </citation>
    <scope>NUCLEOTIDE SEQUENCE</scope>
    <source>
        <strain evidence="2">Whitten #5841</strain>
        <tissue evidence="2">Leaf</tissue>
    </source>
</reference>
<name>A0A8T2U666_CERRI</name>
<dbReference type="AlphaFoldDB" id="A0A8T2U666"/>
<proteinExistence type="predicted"/>
<comment type="caution">
    <text evidence="2">The sequence shown here is derived from an EMBL/GenBank/DDBJ whole genome shotgun (WGS) entry which is preliminary data.</text>
</comment>
<evidence type="ECO:0000256" key="1">
    <source>
        <dbReference type="SAM" id="MobiDB-lite"/>
    </source>
</evidence>
<dbReference type="InterPro" id="IPR044678">
    <property type="entry name" value="COR27/28"/>
</dbReference>
<dbReference type="PANTHER" id="PTHR33676:SF3">
    <property type="entry name" value="COLD-REGULATED PROTEIN 27"/>
    <property type="match status" value="1"/>
</dbReference>
<dbReference type="OrthoDB" id="1923282at2759"/>
<keyword evidence="3" id="KW-1185">Reference proteome</keyword>
<dbReference type="GO" id="GO:0009409">
    <property type="term" value="P:response to cold"/>
    <property type="evidence" value="ECO:0007669"/>
    <property type="project" value="InterPro"/>
</dbReference>
<feature type="compositionally biased region" description="Polar residues" evidence="1">
    <location>
        <begin position="44"/>
        <end position="59"/>
    </location>
</feature>
<dbReference type="EMBL" id="CM035414">
    <property type="protein sequence ID" value="KAH7429416.1"/>
    <property type="molecule type" value="Genomic_DNA"/>
</dbReference>
<sequence length="143" mass="15669">MRSPASPEEATSGAYATQLQRACSSSSGSITCTHDGNREDNGSDADNASSGKDTKALDSQATAWTDSKHSSYLDFMEQNFVRDLYDREYCALDLCGQQAERHADSEDIHELDTAQSRFPDPFGSMENLLAKNSGSSEIRPQLY</sequence>
<dbReference type="GO" id="GO:0042752">
    <property type="term" value="P:regulation of circadian rhythm"/>
    <property type="evidence" value="ECO:0007669"/>
    <property type="project" value="InterPro"/>
</dbReference>
<protein>
    <submittedName>
        <fullName evidence="2">Uncharacterized protein</fullName>
    </submittedName>
</protein>
<dbReference type="PANTHER" id="PTHR33676">
    <property type="entry name" value="COLD REGULATED PROTEIN 27"/>
    <property type="match status" value="1"/>
</dbReference>